<organism evidence="4 5">
    <name type="scientific">Halorubrum tebenquichense DSM 14210</name>
    <dbReference type="NCBI Taxonomy" id="1227485"/>
    <lineage>
        <taxon>Archaea</taxon>
        <taxon>Methanobacteriati</taxon>
        <taxon>Methanobacteriota</taxon>
        <taxon>Stenosarchaea group</taxon>
        <taxon>Halobacteria</taxon>
        <taxon>Halobacteriales</taxon>
        <taxon>Haloferacaceae</taxon>
        <taxon>Halorubrum</taxon>
    </lineage>
</organism>
<dbReference type="EMBL" id="AOJD01000068">
    <property type="protein sequence ID" value="ELZ34683.1"/>
    <property type="molecule type" value="Genomic_DNA"/>
</dbReference>
<feature type="compositionally biased region" description="Basic and acidic residues" evidence="1">
    <location>
        <begin position="1"/>
        <end position="29"/>
    </location>
</feature>
<feature type="compositionally biased region" description="Basic and acidic residues" evidence="1">
    <location>
        <begin position="57"/>
        <end position="82"/>
    </location>
</feature>
<feature type="domain" description="DUF8060" evidence="3">
    <location>
        <begin position="41"/>
        <end position="154"/>
    </location>
</feature>
<proteinExistence type="predicted"/>
<dbReference type="Proteomes" id="UP000011523">
    <property type="component" value="Unassembled WGS sequence"/>
</dbReference>
<evidence type="ECO:0000259" key="3">
    <source>
        <dbReference type="Pfam" id="PF26256"/>
    </source>
</evidence>
<keyword evidence="2" id="KW-0472">Membrane</keyword>
<accession>M0DIP6</accession>
<dbReference type="Pfam" id="PF26256">
    <property type="entry name" value="DUF8060"/>
    <property type="match status" value="1"/>
</dbReference>
<feature type="transmembrane region" description="Helical" evidence="2">
    <location>
        <begin position="125"/>
        <end position="145"/>
    </location>
</feature>
<evidence type="ECO:0000313" key="5">
    <source>
        <dbReference type="Proteomes" id="UP000011523"/>
    </source>
</evidence>
<evidence type="ECO:0000313" key="4">
    <source>
        <dbReference type="EMBL" id="ELZ34683.1"/>
    </source>
</evidence>
<sequence length="159" mass="16980">MTDEERGRDAADEPEARDANDDAPGHGNDDSATDPAHDPQPMTADTTDTDRTTTAPDRTESDRDATPDRDAESADSGTDRLSPDGLRGLLDRVGLAALSLLAVVAGWGFYSQSGNAIRIWFDSGYQSVALAVFNLAVLLVALAGVTHQLRRIRADDRGE</sequence>
<comment type="caution">
    <text evidence="4">The sequence shown here is derived from an EMBL/GenBank/DDBJ whole genome shotgun (WGS) entry which is preliminary data.</text>
</comment>
<reference evidence="4 5" key="1">
    <citation type="journal article" date="2014" name="PLoS Genet.">
        <title>Phylogenetically driven sequencing of extremely halophilic archaea reveals strategies for static and dynamic osmo-response.</title>
        <authorList>
            <person name="Becker E.A."/>
            <person name="Seitzer P.M."/>
            <person name="Tritt A."/>
            <person name="Larsen D."/>
            <person name="Krusor M."/>
            <person name="Yao A.I."/>
            <person name="Wu D."/>
            <person name="Madern D."/>
            <person name="Eisen J.A."/>
            <person name="Darling A.E."/>
            <person name="Facciotti M.T."/>
        </authorList>
    </citation>
    <scope>NUCLEOTIDE SEQUENCE [LARGE SCALE GENOMIC DNA]</scope>
    <source>
        <strain evidence="4 5">DSM 14210</strain>
    </source>
</reference>
<name>M0DIP6_9EURY</name>
<evidence type="ECO:0000256" key="1">
    <source>
        <dbReference type="SAM" id="MobiDB-lite"/>
    </source>
</evidence>
<dbReference type="AlphaFoldDB" id="M0DIP6"/>
<feature type="transmembrane region" description="Helical" evidence="2">
    <location>
        <begin position="89"/>
        <end position="110"/>
    </location>
</feature>
<dbReference type="InterPro" id="IPR058373">
    <property type="entry name" value="DUF8060"/>
</dbReference>
<dbReference type="RefSeq" id="WP_006630272.1">
    <property type="nucleotide sequence ID" value="NZ_AOJD01000068.1"/>
</dbReference>
<gene>
    <name evidence="4" type="ORF">C472_13137</name>
</gene>
<evidence type="ECO:0000256" key="2">
    <source>
        <dbReference type="SAM" id="Phobius"/>
    </source>
</evidence>
<keyword evidence="5" id="KW-1185">Reference proteome</keyword>
<dbReference type="PATRIC" id="fig|1227485.3.peg.2583"/>
<feature type="region of interest" description="Disordered" evidence="1">
    <location>
        <begin position="1"/>
        <end position="85"/>
    </location>
</feature>
<protein>
    <recommendedName>
        <fullName evidence="3">DUF8060 domain-containing protein</fullName>
    </recommendedName>
</protein>
<keyword evidence="2" id="KW-0812">Transmembrane</keyword>
<keyword evidence="2" id="KW-1133">Transmembrane helix</keyword>